<dbReference type="NCBIfam" id="TIGR00741">
    <property type="entry name" value="yfiA"/>
    <property type="match status" value="1"/>
</dbReference>
<reference evidence="1 2" key="1">
    <citation type="submission" date="2019-07" db="EMBL/GenBank/DDBJ databases">
        <title>Hymenobacter sp. straun FUR1 Genome sequencing and assembly.</title>
        <authorList>
            <person name="Chhetri G."/>
        </authorList>
    </citation>
    <scope>NUCLEOTIDE SEQUENCE [LARGE SCALE GENOMIC DNA]</scope>
    <source>
        <strain evidence="1 2">Fur1</strain>
    </source>
</reference>
<evidence type="ECO:0000313" key="1">
    <source>
        <dbReference type="EMBL" id="TVT41643.1"/>
    </source>
</evidence>
<comment type="caution">
    <text evidence="1">The sequence shown here is derived from an EMBL/GenBank/DDBJ whole genome shotgun (WGS) entry which is preliminary data.</text>
</comment>
<evidence type="ECO:0000313" key="2">
    <source>
        <dbReference type="Proteomes" id="UP000317624"/>
    </source>
</evidence>
<sequence>MKVQVQSVHFDADQKLLDFIQQRLNKLDHFYDRITDGEVILRLNNKDGVANKTVEIKLMVPGSTLFSQEDAASFEAAADAAVEALKRQISKYKEKHLNLH</sequence>
<keyword evidence="2" id="KW-1185">Reference proteome</keyword>
<gene>
    <name evidence="1" type="primary">raiA</name>
    <name evidence="1" type="ORF">FNT36_09430</name>
</gene>
<dbReference type="InterPro" id="IPR003489">
    <property type="entry name" value="RHF/RaiA"/>
</dbReference>
<accession>A0A558BYU8</accession>
<dbReference type="EMBL" id="VMRJ01000002">
    <property type="protein sequence ID" value="TVT41643.1"/>
    <property type="molecule type" value="Genomic_DNA"/>
</dbReference>
<organism evidence="1 2">
    <name type="scientific">Hymenobacter setariae</name>
    <dbReference type="NCBI Taxonomy" id="2594794"/>
    <lineage>
        <taxon>Bacteria</taxon>
        <taxon>Pseudomonadati</taxon>
        <taxon>Bacteroidota</taxon>
        <taxon>Cytophagia</taxon>
        <taxon>Cytophagales</taxon>
        <taxon>Hymenobacteraceae</taxon>
        <taxon>Hymenobacter</taxon>
    </lineage>
</organism>
<proteinExistence type="predicted"/>
<dbReference type="AlphaFoldDB" id="A0A558BYU8"/>
<protein>
    <submittedName>
        <fullName evidence="1">Ribosome-associated translation inhibitor RaiA</fullName>
    </submittedName>
</protein>
<dbReference type="Gene3D" id="3.30.160.100">
    <property type="entry name" value="Ribosome hibernation promotion factor-like"/>
    <property type="match status" value="1"/>
</dbReference>
<dbReference type="Proteomes" id="UP000317624">
    <property type="component" value="Unassembled WGS sequence"/>
</dbReference>
<name>A0A558BYU8_9BACT</name>
<dbReference type="InterPro" id="IPR036567">
    <property type="entry name" value="RHF-like"/>
</dbReference>
<dbReference type="Pfam" id="PF02482">
    <property type="entry name" value="Ribosomal_S30AE"/>
    <property type="match status" value="1"/>
</dbReference>
<dbReference type="RefSeq" id="WP_144846749.1">
    <property type="nucleotide sequence ID" value="NZ_VMRJ01000002.1"/>
</dbReference>
<dbReference type="SUPFAM" id="SSF69754">
    <property type="entry name" value="Ribosome binding protein Y (YfiA homologue)"/>
    <property type="match status" value="1"/>
</dbReference>
<dbReference type="OrthoDB" id="9795980at2"/>